<evidence type="ECO:0000259" key="1">
    <source>
        <dbReference type="PROSITE" id="PS51186"/>
    </source>
</evidence>
<feature type="domain" description="N-acetyltransferase" evidence="1">
    <location>
        <begin position="8"/>
        <end position="152"/>
    </location>
</feature>
<dbReference type="EMBL" id="UGTM01000001">
    <property type="protein sequence ID" value="SUB87610.1"/>
    <property type="molecule type" value="Genomic_DNA"/>
</dbReference>
<dbReference type="CDD" id="cd04301">
    <property type="entry name" value="NAT_SF"/>
    <property type="match status" value="1"/>
</dbReference>
<keyword evidence="2" id="KW-0012">Acyltransferase</keyword>
<dbReference type="GO" id="GO:0004145">
    <property type="term" value="F:diamine N-acetyltransferase activity"/>
    <property type="evidence" value="ECO:0007669"/>
    <property type="project" value="UniProtKB-EC"/>
</dbReference>
<dbReference type="PANTHER" id="PTHR43415">
    <property type="entry name" value="SPERMIDINE N(1)-ACETYLTRANSFERASE"/>
    <property type="match status" value="1"/>
</dbReference>
<dbReference type="AlphaFoldDB" id="A0A379E599"/>
<name>A0A379E599_9BACT</name>
<organism evidence="2 3">
    <name type="scientific">Prevotella denticola</name>
    <dbReference type="NCBI Taxonomy" id="28129"/>
    <lineage>
        <taxon>Bacteria</taxon>
        <taxon>Pseudomonadati</taxon>
        <taxon>Bacteroidota</taxon>
        <taxon>Bacteroidia</taxon>
        <taxon>Bacteroidales</taxon>
        <taxon>Prevotellaceae</taxon>
        <taxon>Prevotella</taxon>
    </lineage>
</organism>
<dbReference type="SUPFAM" id="SSF55729">
    <property type="entry name" value="Acyl-CoA N-acyltransferases (Nat)"/>
    <property type="match status" value="1"/>
</dbReference>
<sequence length="152" mass="17755">MTDIRIEKGIKKDNALLLCEWSNEQGEAFQEQWTGSKISYPLDYGKIKDLEYVFSIFNQGEFIGMIQEVRIDKDNIHIGRFIINPRKTGSGLGTEALKRFVDLIFENDSIKSITLTVFAFNQNAKRIYEKLGFEINEVIETPRLKYKMKKHR</sequence>
<dbReference type="InterPro" id="IPR000182">
    <property type="entry name" value="GNAT_dom"/>
</dbReference>
<dbReference type="Gene3D" id="3.40.630.30">
    <property type="match status" value="1"/>
</dbReference>
<dbReference type="RefSeq" id="WP_004351843.1">
    <property type="nucleotide sequence ID" value="NZ_CAJPSO010000020.1"/>
</dbReference>
<proteinExistence type="predicted"/>
<dbReference type="Proteomes" id="UP000255469">
    <property type="component" value="Unassembled WGS sequence"/>
</dbReference>
<accession>A0A379E599</accession>
<evidence type="ECO:0000313" key="2">
    <source>
        <dbReference type="EMBL" id="SUB87610.1"/>
    </source>
</evidence>
<keyword evidence="2" id="KW-0808">Transferase</keyword>
<dbReference type="PROSITE" id="PS51186">
    <property type="entry name" value="GNAT"/>
    <property type="match status" value="1"/>
</dbReference>
<dbReference type="Pfam" id="PF00583">
    <property type="entry name" value="Acetyltransf_1"/>
    <property type="match status" value="1"/>
</dbReference>
<reference evidence="2 3" key="1">
    <citation type="submission" date="2018-06" db="EMBL/GenBank/DDBJ databases">
        <authorList>
            <consortium name="Pathogen Informatics"/>
            <person name="Doyle S."/>
        </authorList>
    </citation>
    <scope>NUCLEOTIDE SEQUENCE [LARGE SCALE GENOMIC DNA]</scope>
    <source>
        <strain evidence="2 3">NCTC13067</strain>
    </source>
</reference>
<protein>
    <submittedName>
        <fullName evidence="2">Spermine/spermidine acetyltransferase</fullName>
        <ecNumber evidence="2">2.3.1.57</ecNumber>
    </submittedName>
</protein>
<dbReference type="PANTHER" id="PTHR43415:SF3">
    <property type="entry name" value="GNAT-FAMILY ACETYLTRANSFERASE"/>
    <property type="match status" value="1"/>
</dbReference>
<evidence type="ECO:0000313" key="3">
    <source>
        <dbReference type="Proteomes" id="UP000255469"/>
    </source>
</evidence>
<dbReference type="InterPro" id="IPR016181">
    <property type="entry name" value="Acyl_CoA_acyltransferase"/>
</dbReference>
<gene>
    <name evidence="2" type="primary">bltD</name>
    <name evidence="2" type="ORF">NCTC13067_01286</name>
</gene>
<dbReference type="EC" id="2.3.1.57" evidence="2"/>